<evidence type="ECO:0000256" key="1">
    <source>
        <dbReference type="ARBA" id="ARBA00003041"/>
    </source>
</evidence>
<keyword evidence="10" id="KW-1185">Reference proteome</keyword>
<dbReference type="AlphaFoldDB" id="A0A0F3KYK0"/>
<dbReference type="OrthoDB" id="6196089at2"/>
<dbReference type="GO" id="GO:0005829">
    <property type="term" value="C:cytosol"/>
    <property type="evidence" value="ECO:0007669"/>
    <property type="project" value="TreeGrafter"/>
</dbReference>
<comment type="function">
    <text evidence="1">Needed for flagellar regrowth and assembly.</text>
</comment>
<evidence type="ECO:0000256" key="7">
    <source>
        <dbReference type="ARBA" id="ARBA00023225"/>
    </source>
</evidence>
<proteinExistence type="inferred from homology"/>
<dbReference type="EMBL" id="JZRB01000010">
    <property type="protein sequence ID" value="KJV36293.1"/>
    <property type="molecule type" value="Genomic_DNA"/>
</dbReference>
<dbReference type="PATRIC" id="fig|345309.4.peg.230"/>
<gene>
    <name evidence="9" type="ORF">VI08_05440</name>
</gene>
<comment type="similarity">
    <text evidence="2">Belongs to the FliH family.</text>
</comment>
<dbReference type="PANTHER" id="PTHR34982">
    <property type="entry name" value="YOP PROTEINS TRANSLOCATION PROTEIN L"/>
    <property type="match status" value="1"/>
</dbReference>
<evidence type="ECO:0000313" key="10">
    <source>
        <dbReference type="Proteomes" id="UP000033651"/>
    </source>
</evidence>
<keyword evidence="4" id="KW-0813">Transport</keyword>
<evidence type="ECO:0000256" key="5">
    <source>
        <dbReference type="ARBA" id="ARBA00022795"/>
    </source>
</evidence>
<dbReference type="GO" id="GO:0015031">
    <property type="term" value="P:protein transport"/>
    <property type="evidence" value="ECO:0007669"/>
    <property type="project" value="UniProtKB-KW"/>
</dbReference>
<evidence type="ECO:0000256" key="4">
    <source>
        <dbReference type="ARBA" id="ARBA00022448"/>
    </source>
</evidence>
<keyword evidence="6" id="KW-0653">Protein transport</keyword>
<keyword evidence="7" id="KW-1006">Bacterial flagellum protein export</keyword>
<sequence>MSLTSILSRERVEQFERWELPVVGMPGHVAHNDEPEEDDAPHRPTVAELEAIERQAREEGFNAGLNEGRAMARRELAAQVARLDALFAAVERPFAELDNDVAGDLAALATLIAERVLGYDIAARPEKILDVVHQAVDALPAASRHIKIHLNPADAALVREHRSGTDHEGTVVDDAALERGDVRLESEHSRLDARVRTRLAAVIDSVMVGQGAADDTADDDAAAAP</sequence>
<dbReference type="PANTHER" id="PTHR34982:SF1">
    <property type="entry name" value="FLAGELLAR ASSEMBLY PROTEIN FLIH"/>
    <property type="match status" value="1"/>
</dbReference>
<dbReference type="GO" id="GO:0044781">
    <property type="term" value="P:bacterial-type flagellum organization"/>
    <property type="evidence" value="ECO:0007669"/>
    <property type="project" value="UniProtKB-KW"/>
</dbReference>
<organism evidence="9 10">
    <name type="scientific">Luteibacter yeojuensis</name>
    <dbReference type="NCBI Taxonomy" id="345309"/>
    <lineage>
        <taxon>Bacteria</taxon>
        <taxon>Pseudomonadati</taxon>
        <taxon>Pseudomonadota</taxon>
        <taxon>Gammaproteobacteria</taxon>
        <taxon>Lysobacterales</taxon>
        <taxon>Rhodanobacteraceae</taxon>
        <taxon>Luteibacter</taxon>
    </lineage>
</organism>
<name>A0A0F3KYK0_9GAMM</name>
<evidence type="ECO:0000313" key="9">
    <source>
        <dbReference type="EMBL" id="KJV36293.1"/>
    </source>
</evidence>
<dbReference type="Pfam" id="PF02108">
    <property type="entry name" value="FliH"/>
    <property type="match status" value="1"/>
</dbReference>
<accession>A0A0F3KYK0</accession>
<dbReference type="RefSeq" id="WP_045828541.1">
    <property type="nucleotide sequence ID" value="NZ_JZRB01000010.1"/>
</dbReference>
<keyword evidence="5" id="KW-1005">Bacterial flagellum biogenesis</keyword>
<dbReference type="InterPro" id="IPR051472">
    <property type="entry name" value="T3SS_Stator/FliH"/>
</dbReference>
<protein>
    <recommendedName>
        <fullName evidence="3">Flagellar assembly protein FliH</fullName>
    </recommendedName>
</protein>
<dbReference type="InterPro" id="IPR018035">
    <property type="entry name" value="Flagellar_FliH/T3SS_HrpE"/>
</dbReference>
<comment type="caution">
    <text evidence="9">The sequence shown here is derived from an EMBL/GenBank/DDBJ whole genome shotgun (WGS) entry which is preliminary data.</text>
</comment>
<dbReference type="Proteomes" id="UP000033651">
    <property type="component" value="Unassembled WGS sequence"/>
</dbReference>
<evidence type="ECO:0000256" key="2">
    <source>
        <dbReference type="ARBA" id="ARBA00006602"/>
    </source>
</evidence>
<evidence type="ECO:0000259" key="8">
    <source>
        <dbReference type="Pfam" id="PF02108"/>
    </source>
</evidence>
<feature type="domain" description="Flagellar assembly protein FliH/Type III secretion system HrpE" evidence="8">
    <location>
        <begin position="78"/>
        <end position="200"/>
    </location>
</feature>
<reference evidence="9 10" key="1">
    <citation type="submission" date="2015-03" db="EMBL/GenBank/DDBJ databases">
        <title>Draft genome sequence of Luteibacter yeojuensis strain SU11.</title>
        <authorList>
            <person name="Sulaiman J."/>
            <person name="Priya K."/>
            <person name="Chan K.-G."/>
        </authorList>
    </citation>
    <scope>NUCLEOTIDE SEQUENCE [LARGE SCALE GENOMIC DNA]</scope>
    <source>
        <strain evidence="9 10">SU11</strain>
    </source>
</reference>
<evidence type="ECO:0000256" key="6">
    <source>
        <dbReference type="ARBA" id="ARBA00022927"/>
    </source>
</evidence>
<evidence type="ECO:0000256" key="3">
    <source>
        <dbReference type="ARBA" id="ARBA00016507"/>
    </source>
</evidence>